<dbReference type="Gene3D" id="2.60.120.10">
    <property type="entry name" value="Jelly Rolls"/>
    <property type="match status" value="1"/>
</dbReference>
<evidence type="ECO:0000313" key="3">
    <source>
        <dbReference type="Proteomes" id="UP000005824"/>
    </source>
</evidence>
<dbReference type="InterPro" id="IPR014710">
    <property type="entry name" value="RmlC-like_jellyroll"/>
</dbReference>
<dbReference type="STRING" id="497964.CfE428DRAFT_4369"/>
<dbReference type="InParanoid" id="B4D630"/>
<dbReference type="InterPro" id="IPR013096">
    <property type="entry name" value="Cupin_2"/>
</dbReference>
<sequence length="116" mass="13175">MTSTARYEVAQLDTLDPTRCPCGWSRRAFADPAESKASVHLVEILEDARTHYHKTLTETYVVLEGEGYLELDGERIPLKPLTTVKIHPGCRHRAVGKLKVLNIVLPVFDPEDEWFD</sequence>
<dbReference type="EMBL" id="ABVL01000014">
    <property type="protein sequence ID" value="EDY18233.1"/>
    <property type="molecule type" value="Genomic_DNA"/>
</dbReference>
<proteinExistence type="predicted"/>
<dbReference type="CDD" id="cd20295">
    <property type="entry name" value="cupin_Pac13-like"/>
    <property type="match status" value="1"/>
</dbReference>
<dbReference type="AlphaFoldDB" id="B4D630"/>
<name>B4D630_9BACT</name>
<dbReference type="InterPro" id="IPR011051">
    <property type="entry name" value="RmlC_Cupin_sf"/>
</dbReference>
<organism evidence="2 3">
    <name type="scientific">Chthoniobacter flavus Ellin428</name>
    <dbReference type="NCBI Taxonomy" id="497964"/>
    <lineage>
        <taxon>Bacteria</taxon>
        <taxon>Pseudomonadati</taxon>
        <taxon>Verrucomicrobiota</taxon>
        <taxon>Spartobacteria</taxon>
        <taxon>Chthoniobacterales</taxon>
        <taxon>Chthoniobacteraceae</taxon>
        <taxon>Chthoniobacter</taxon>
    </lineage>
</organism>
<dbReference type="Pfam" id="PF07883">
    <property type="entry name" value="Cupin_2"/>
    <property type="match status" value="1"/>
</dbReference>
<accession>B4D630</accession>
<gene>
    <name evidence="2" type="ORF">CfE428DRAFT_4369</name>
</gene>
<dbReference type="RefSeq" id="WP_006981693.1">
    <property type="nucleotide sequence ID" value="NZ_ABVL01000014.1"/>
</dbReference>
<dbReference type="eggNOG" id="COG0662">
    <property type="taxonomic scope" value="Bacteria"/>
</dbReference>
<dbReference type="Proteomes" id="UP000005824">
    <property type="component" value="Unassembled WGS sequence"/>
</dbReference>
<dbReference type="SUPFAM" id="SSF51182">
    <property type="entry name" value="RmlC-like cupins"/>
    <property type="match status" value="1"/>
</dbReference>
<evidence type="ECO:0000259" key="1">
    <source>
        <dbReference type="Pfam" id="PF07883"/>
    </source>
</evidence>
<feature type="domain" description="Cupin type-2" evidence="1">
    <location>
        <begin position="47"/>
        <end position="94"/>
    </location>
</feature>
<protein>
    <submittedName>
        <fullName evidence="2">Cupin 2 conserved barrel domain protein</fullName>
    </submittedName>
</protein>
<keyword evidence="3" id="KW-1185">Reference proteome</keyword>
<comment type="caution">
    <text evidence="2">The sequence shown here is derived from an EMBL/GenBank/DDBJ whole genome shotgun (WGS) entry which is preliminary data.</text>
</comment>
<evidence type="ECO:0000313" key="2">
    <source>
        <dbReference type="EMBL" id="EDY18233.1"/>
    </source>
</evidence>
<reference evidence="2 3" key="1">
    <citation type="journal article" date="2011" name="J. Bacteriol.">
        <title>Genome sequence of Chthoniobacter flavus Ellin428, an aerobic heterotrophic soil bacterium.</title>
        <authorList>
            <person name="Kant R."/>
            <person name="van Passel M.W."/>
            <person name="Palva A."/>
            <person name="Lucas S."/>
            <person name="Lapidus A."/>
            <person name="Glavina Del Rio T."/>
            <person name="Dalin E."/>
            <person name="Tice H."/>
            <person name="Bruce D."/>
            <person name="Goodwin L."/>
            <person name="Pitluck S."/>
            <person name="Larimer F.W."/>
            <person name="Land M.L."/>
            <person name="Hauser L."/>
            <person name="Sangwan P."/>
            <person name="de Vos W.M."/>
            <person name="Janssen P.H."/>
            <person name="Smidt H."/>
        </authorList>
    </citation>
    <scope>NUCLEOTIDE SEQUENCE [LARGE SCALE GENOMIC DNA]</scope>
    <source>
        <strain evidence="2 3">Ellin428</strain>
    </source>
</reference>